<organism evidence="2 3">
    <name type="scientific">Pseudocercospora fuligena</name>
    <dbReference type="NCBI Taxonomy" id="685502"/>
    <lineage>
        <taxon>Eukaryota</taxon>
        <taxon>Fungi</taxon>
        <taxon>Dikarya</taxon>
        <taxon>Ascomycota</taxon>
        <taxon>Pezizomycotina</taxon>
        <taxon>Dothideomycetes</taxon>
        <taxon>Dothideomycetidae</taxon>
        <taxon>Mycosphaerellales</taxon>
        <taxon>Mycosphaerellaceae</taxon>
        <taxon>Pseudocercospora</taxon>
    </lineage>
</organism>
<dbReference type="OrthoDB" id="62952at2759"/>
<keyword evidence="3" id="KW-1185">Reference proteome</keyword>
<sequence>MDLSTNATPSLLALPAEIRNQIWEYAIPSNASISILTQSYNNQISQVRIASEPELARVCKALRHEVLSAYYSSNEFVIRRITFGLSGSEYLQTYDRYLHTYDQYSRALKRWRAYLYTQPAAKHLRSVNLGMFLTIRNGCGGSCDEAFDFIVAKASCRLTNLVKDFCVCDLRPGGDGIDFEDGRCLVDAVIRACEKLYSGLSCVRCGTCSRQMLIPVEEQ</sequence>
<reference evidence="2" key="1">
    <citation type="submission" date="2020-04" db="EMBL/GenBank/DDBJ databases">
        <title>Draft genome resource of the tomato pathogen Pseudocercospora fuligena.</title>
        <authorList>
            <person name="Zaccaron A."/>
        </authorList>
    </citation>
    <scope>NUCLEOTIDE SEQUENCE</scope>
    <source>
        <strain evidence="2">PF001</strain>
    </source>
</reference>
<dbReference type="Pfam" id="PF20150">
    <property type="entry name" value="2EXR"/>
    <property type="match status" value="1"/>
</dbReference>
<gene>
    <name evidence="2" type="ORF">HII31_07937</name>
</gene>
<evidence type="ECO:0000313" key="2">
    <source>
        <dbReference type="EMBL" id="KAF7190778.1"/>
    </source>
</evidence>
<comment type="caution">
    <text evidence="2">The sequence shown here is derived from an EMBL/GenBank/DDBJ whole genome shotgun (WGS) entry which is preliminary data.</text>
</comment>
<feature type="domain" description="2EXR" evidence="1">
    <location>
        <begin position="14"/>
        <end position="72"/>
    </location>
</feature>
<dbReference type="AlphaFoldDB" id="A0A8H6RH30"/>
<dbReference type="EMBL" id="JABCIY010000168">
    <property type="protein sequence ID" value="KAF7190778.1"/>
    <property type="molecule type" value="Genomic_DNA"/>
</dbReference>
<evidence type="ECO:0000313" key="3">
    <source>
        <dbReference type="Proteomes" id="UP000660729"/>
    </source>
</evidence>
<proteinExistence type="predicted"/>
<name>A0A8H6RH30_9PEZI</name>
<dbReference type="Proteomes" id="UP000660729">
    <property type="component" value="Unassembled WGS sequence"/>
</dbReference>
<protein>
    <recommendedName>
        <fullName evidence="1">2EXR domain-containing protein</fullName>
    </recommendedName>
</protein>
<accession>A0A8H6RH30</accession>
<evidence type="ECO:0000259" key="1">
    <source>
        <dbReference type="Pfam" id="PF20150"/>
    </source>
</evidence>
<dbReference type="InterPro" id="IPR045518">
    <property type="entry name" value="2EXR"/>
</dbReference>